<gene>
    <name evidence="4" type="ORF">SC09_Contig17orf00593</name>
</gene>
<dbReference type="Pfam" id="PF12706">
    <property type="entry name" value="Lactamase_B_2"/>
    <property type="match status" value="1"/>
</dbReference>
<evidence type="ECO:0000313" key="4">
    <source>
        <dbReference type="EMBL" id="KIU13358.1"/>
    </source>
</evidence>
<evidence type="ECO:0000256" key="1">
    <source>
        <dbReference type="ARBA" id="ARBA00022801"/>
    </source>
</evidence>
<comment type="similarity">
    <text evidence="2">Belongs to the UPF0173 family.</text>
</comment>
<evidence type="ECO:0000259" key="3">
    <source>
        <dbReference type="SMART" id="SM00849"/>
    </source>
</evidence>
<dbReference type="GO" id="GO:0016787">
    <property type="term" value="F:hydrolase activity"/>
    <property type="evidence" value="ECO:0007669"/>
    <property type="project" value="UniProtKB-UniRule"/>
</dbReference>
<accession>A0A0D1IVH7</accession>
<keyword evidence="1 2" id="KW-0378">Hydrolase</keyword>
<proteinExistence type="inferred from homology"/>
<dbReference type="HAMAP" id="MF_00457">
    <property type="entry name" value="UPF0173"/>
    <property type="match status" value="1"/>
</dbReference>
<sequence>MSLTRIKQHKFFSFLKRENKKTKSCDEVKEMKVTYHGHSVITVETKDHHIIFDPFLTGNSLTDIKPEDVKADVILLTHGHNDHVGDTEQIAKQNNALVIAPNELAVYLGWKGLNVHPMHIGGSRQFDFGKVKLTQAFHGSAITDEENKTITYTGMPAGILLTVEDKTIFHAGDTALFSDMKLIGELNHIDLAFLPIGDNFTMGPEDAKLAAEWLRAKQVVPVHYNTFPVIEQDPEAFADSLPGGVGKVMSVGETIEL</sequence>
<dbReference type="PANTHER" id="PTHR39189">
    <property type="entry name" value="UPF0173 METAL-DEPENDENT HYDROLASE YTKL"/>
    <property type="match status" value="1"/>
</dbReference>
<reference evidence="4 5" key="1">
    <citation type="submission" date="2014-12" db="EMBL/GenBank/DDBJ databases">
        <title>Comparative genome analysis of Bacillus coagulans HM-08, Clostridium butyricum HM-68, Bacillus subtilis HM-66 and Bacillus licheniformis BL-09.</title>
        <authorList>
            <person name="Zhang H."/>
        </authorList>
    </citation>
    <scope>NUCLEOTIDE SEQUENCE [LARGE SCALE GENOMIC DNA]</scope>
    <source>
        <strain evidence="4 5">HM-66</strain>
    </source>
</reference>
<dbReference type="SUPFAM" id="SSF56281">
    <property type="entry name" value="Metallo-hydrolase/oxidoreductase"/>
    <property type="match status" value="1"/>
</dbReference>
<dbReference type="NCBIfam" id="NF001911">
    <property type="entry name" value="PRK00685.1"/>
    <property type="match status" value="1"/>
</dbReference>
<dbReference type="PANTHER" id="PTHR39189:SF1">
    <property type="entry name" value="UPF0173 METAL-DEPENDENT HYDROLASE YTKL"/>
    <property type="match status" value="1"/>
</dbReference>
<evidence type="ECO:0000256" key="2">
    <source>
        <dbReference type="HAMAP-Rule" id="MF_00457"/>
    </source>
</evidence>
<dbReference type="SMART" id="SM00849">
    <property type="entry name" value="Lactamase_B"/>
    <property type="match status" value="1"/>
</dbReference>
<dbReference type="PATRIC" id="fig|1423.173.peg.477"/>
<protein>
    <recommendedName>
        <fullName evidence="2">UPF0173 metal-dependent hydrolase SC09_Contig17orf00593</fullName>
    </recommendedName>
</protein>
<dbReference type="Gene3D" id="3.60.15.10">
    <property type="entry name" value="Ribonuclease Z/Hydroxyacylglutathione hydrolase-like"/>
    <property type="match status" value="1"/>
</dbReference>
<organism evidence="4 5">
    <name type="scientific">Bacillus subtilis</name>
    <dbReference type="NCBI Taxonomy" id="1423"/>
    <lineage>
        <taxon>Bacteria</taxon>
        <taxon>Bacillati</taxon>
        <taxon>Bacillota</taxon>
        <taxon>Bacilli</taxon>
        <taxon>Bacillales</taxon>
        <taxon>Bacillaceae</taxon>
        <taxon>Bacillus</taxon>
    </lineage>
</organism>
<evidence type="ECO:0000313" key="5">
    <source>
        <dbReference type="Proteomes" id="UP000032247"/>
    </source>
</evidence>
<dbReference type="InterPro" id="IPR022877">
    <property type="entry name" value="UPF0173"/>
</dbReference>
<dbReference type="InterPro" id="IPR036866">
    <property type="entry name" value="RibonucZ/Hydroxyglut_hydro"/>
</dbReference>
<dbReference type="EMBL" id="JXBC01000001">
    <property type="protein sequence ID" value="KIU13358.1"/>
    <property type="molecule type" value="Genomic_DNA"/>
</dbReference>
<comment type="caution">
    <text evidence="4">The sequence shown here is derived from an EMBL/GenBank/DDBJ whole genome shotgun (WGS) entry which is preliminary data.</text>
</comment>
<dbReference type="STRING" id="483913.AN935_14730"/>
<feature type="domain" description="Metallo-beta-lactamase" evidence="3">
    <location>
        <begin position="37"/>
        <end position="223"/>
    </location>
</feature>
<dbReference type="InterPro" id="IPR001279">
    <property type="entry name" value="Metallo-B-lactamas"/>
</dbReference>
<name>A0A0D1IVH7_BACIU</name>
<dbReference type="AlphaFoldDB" id="A0A0D1IVH7"/>
<dbReference type="Proteomes" id="UP000032247">
    <property type="component" value="Unassembled WGS sequence"/>
</dbReference>